<keyword evidence="2 5" id="KW-0812">Transmembrane</keyword>
<feature type="transmembrane region" description="Helical" evidence="5">
    <location>
        <begin position="297"/>
        <end position="315"/>
    </location>
</feature>
<evidence type="ECO:0000256" key="2">
    <source>
        <dbReference type="ARBA" id="ARBA00022692"/>
    </source>
</evidence>
<dbReference type="GO" id="GO:0005549">
    <property type="term" value="F:odorant binding"/>
    <property type="evidence" value="ECO:0007669"/>
    <property type="project" value="TreeGrafter"/>
</dbReference>
<dbReference type="CDD" id="cd00637">
    <property type="entry name" value="7tm_classA_rhodopsin-like"/>
    <property type="match status" value="1"/>
</dbReference>
<accession>A0A556TWU9</accession>
<feature type="transmembrane region" description="Helical" evidence="5">
    <location>
        <begin position="92"/>
        <end position="110"/>
    </location>
</feature>
<keyword evidence="7" id="KW-0675">Receptor</keyword>
<evidence type="ECO:0000259" key="6">
    <source>
        <dbReference type="PROSITE" id="PS50262"/>
    </source>
</evidence>
<dbReference type="SUPFAM" id="SSF81321">
    <property type="entry name" value="Family A G protein-coupled receptor-like"/>
    <property type="match status" value="1"/>
</dbReference>
<evidence type="ECO:0000256" key="3">
    <source>
        <dbReference type="ARBA" id="ARBA00022989"/>
    </source>
</evidence>
<dbReference type="PROSITE" id="PS50262">
    <property type="entry name" value="G_PROTEIN_RECEP_F1_2"/>
    <property type="match status" value="1"/>
</dbReference>
<organism evidence="7 8">
    <name type="scientific">Bagarius yarrelli</name>
    <name type="common">Goonch</name>
    <name type="synonym">Bagrus yarrelli</name>
    <dbReference type="NCBI Taxonomy" id="175774"/>
    <lineage>
        <taxon>Eukaryota</taxon>
        <taxon>Metazoa</taxon>
        <taxon>Chordata</taxon>
        <taxon>Craniata</taxon>
        <taxon>Vertebrata</taxon>
        <taxon>Euteleostomi</taxon>
        <taxon>Actinopterygii</taxon>
        <taxon>Neopterygii</taxon>
        <taxon>Teleostei</taxon>
        <taxon>Ostariophysi</taxon>
        <taxon>Siluriformes</taxon>
        <taxon>Sisoridae</taxon>
        <taxon>Sisorinae</taxon>
        <taxon>Bagarius</taxon>
    </lineage>
</organism>
<evidence type="ECO:0000256" key="1">
    <source>
        <dbReference type="ARBA" id="ARBA00004370"/>
    </source>
</evidence>
<dbReference type="PRINTS" id="PR00237">
    <property type="entry name" value="GPCRRHODOPSN"/>
</dbReference>
<feature type="transmembrane region" description="Helical" evidence="5">
    <location>
        <begin position="49"/>
        <end position="72"/>
    </location>
</feature>
<gene>
    <name evidence="7" type="ORF">Baya_3871</name>
</gene>
<feature type="transmembrane region" description="Helical" evidence="5">
    <location>
        <begin position="224"/>
        <end position="246"/>
    </location>
</feature>
<dbReference type="Pfam" id="PF00001">
    <property type="entry name" value="7tm_1"/>
    <property type="match status" value="1"/>
</dbReference>
<dbReference type="GO" id="GO:0016020">
    <property type="term" value="C:membrane"/>
    <property type="evidence" value="ECO:0007669"/>
    <property type="project" value="UniProtKB-SubCell"/>
</dbReference>
<protein>
    <submittedName>
        <fullName evidence="7">Olfactory receptor 2AG1</fullName>
    </submittedName>
</protein>
<reference evidence="7 8" key="1">
    <citation type="journal article" date="2019" name="Genome Biol. Evol.">
        <title>Whole-Genome Sequencing of the Giant Devil Catfish, Bagarius yarrelli.</title>
        <authorList>
            <person name="Jiang W."/>
            <person name="Lv Y."/>
            <person name="Cheng L."/>
            <person name="Yang K."/>
            <person name="Chao B."/>
            <person name="Wang X."/>
            <person name="Li Y."/>
            <person name="Pan X."/>
            <person name="You X."/>
            <person name="Zhang Y."/>
            <person name="Yang J."/>
            <person name="Li J."/>
            <person name="Zhang X."/>
            <person name="Liu S."/>
            <person name="Sun C."/>
            <person name="Yang J."/>
            <person name="Shi Q."/>
        </authorList>
    </citation>
    <scope>NUCLEOTIDE SEQUENCE [LARGE SCALE GENOMIC DNA]</scope>
    <source>
        <strain evidence="7">JWS20170419001</strain>
        <tissue evidence="7">Muscle</tissue>
    </source>
</reference>
<dbReference type="PANTHER" id="PTHR26451">
    <property type="entry name" value="G_PROTEIN_RECEP_F1_2 DOMAIN-CONTAINING PROTEIN"/>
    <property type="match status" value="1"/>
</dbReference>
<sequence>MFLSQKEQTNCSNFSSGSYIESPSAGNWSSEGTTCLFWSIVQNEDLRKISITAIMPLFTFSLVFNLCLFLGIKKSEDLSWNPRYMLLKNLTVSDLLLTLSVGFPALYCLLRRETLHFSMRCVVQYFMMMVANFNSLLTSAFMALERYIYTCHGIQYLVIMTDMRLYSCIILIWLFAVAGAGTSTVLLLMGGARFGHIIPGFVCEPEVVQAQLEQSEHFETFNKIYIASVLLFCLLMFTFCYGRMYLEARQMQQRYQQDNARTRSTIFFYFVIFLLQLLPSIIKLISMCVKNVDNPLFMVILVLIPPCVNPVAYGIRNIEVREALGCLSLSKKIKKLFKLT</sequence>
<feature type="transmembrane region" description="Helical" evidence="5">
    <location>
        <begin position="165"/>
        <end position="189"/>
    </location>
</feature>
<dbReference type="AlphaFoldDB" id="A0A556TWU9"/>
<evidence type="ECO:0000256" key="4">
    <source>
        <dbReference type="ARBA" id="ARBA00023136"/>
    </source>
</evidence>
<dbReference type="GO" id="GO:0004930">
    <property type="term" value="F:G protein-coupled receptor activity"/>
    <property type="evidence" value="ECO:0007669"/>
    <property type="project" value="InterPro"/>
</dbReference>
<comment type="subcellular location">
    <subcellularLocation>
        <location evidence="1">Membrane</location>
    </subcellularLocation>
</comment>
<feature type="domain" description="G-protein coupled receptors family 1 profile" evidence="6">
    <location>
        <begin position="64"/>
        <end position="313"/>
    </location>
</feature>
<evidence type="ECO:0000256" key="5">
    <source>
        <dbReference type="SAM" id="Phobius"/>
    </source>
</evidence>
<dbReference type="Proteomes" id="UP000319801">
    <property type="component" value="Unassembled WGS sequence"/>
</dbReference>
<keyword evidence="8" id="KW-1185">Reference proteome</keyword>
<dbReference type="PANTHER" id="PTHR26451:SF905">
    <property type="entry name" value="OLFACTORY RECEPTOR 2G3-LIKE"/>
    <property type="match status" value="1"/>
</dbReference>
<evidence type="ECO:0000313" key="7">
    <source>
        <dbReference type="EMBL" id="TSL04191.1"/>
    </source>
</evidence>
<evidence type="ECO:0000313" key="8">
    <source>
        <dbReference type="Proteomes" id="UP000319801"/>
    </source>
</evidence>
<dbReference type="GO" id="GO:0004984">
    <property type="term" value="F:olfactory receptor activity"/>
    <property type="evidence" value="ECO:0007669"/>
    <property type="project" value="TreeGrafter"/>
</dbReference>
<dbReference type="Gene3D" id="1.20.1070.10">
    <property type="entry name" value="Rhodopsin 7-helix transmembrane proteins"/>
    <property type="match status" value="1"/>
</dbReference>
<dbReference type="InterPro" id="IPR052921">
    <property type="entry name" value="GPCR1_Superfamily_Member"/>
</dbReference>
<dbReference type="OrthoDB" id="10011551at2759"/>
<feature type="transmembrane region" description="Helical" evidence="5">
    <location>
        <begin position="122"/>
        <end position="144"/>
    </location>
</feature>
<comment type="caution">
    <text evidence="7">The sequence shown here is derived from an EMBL/GenBank/DDBJ whole genome shotgun (WGS) entry which is preliminary data.</text>
</comment>
<name>A0A556TWU9_BAGYA</name>
<dbReference type="InterPro" id="IPR000276">
    <property type="entry name" value="GPCR_Rhodpsn"/>
</dbReference>
<dbReference type="EMBL" id="VCAZ01000025">
    <property type="protein sequence ID" value="TSL04191.1"/>
    <property type="molecule type" value="Genomic_DNA"/>
</dbReference>
<feature type="transmembrane region" description="Helical" evidence="5">
    <location>
        <begin position="266"/>
        <end position="285"/>
    </location>
</feature>
<keyword evidence="4 5" id="KW-0472">Membrane</keyword>
<dbReference type="InterPro" id="IPR017452">
    <property type="entry name" value="GPCR_Rhodpsn_7TM"/>
</dbReference>
<proteinExistence type="predicted"/>
<keyword evidence="3 5" id="KW-1133">Transmembrane helix</keyword>